<evidence type="ECO:0000313" key="2">
    <source>
        <dbReference type="EMBL" id="NAS22114.1"/>
    </source>
</evidence>
<dbReference type="EMBL" id="WXEW01000003">
    <property type="protein sequence ID" value="NAS22114.1"/>
    <property type="molecule type" value="Genomic_DNA"/>
</dbReference>
<dbReference type="RefSeq" id="WP_161479533.1">
    <property type="nucleotide sequence ID" value="NZ_WXEW01000003.1"/>
</dbReference>
<organism evidence="2 3">
    <name type="scientific">Herbidospora solisilvae</name>
    <dbReference type="NCBI Taxonomy" id="2696284"/>
    <lineage>
        <taxon>Bacteria</taxon>
        <taxon>Bacillati</taxon>
        <taxon>Actinomycetota</taxon>
        <taxon>Actinomycetes</taxon>
        <taxon>Streptosporangiales</taxon>
        <taxon>Streptosporangiaceae</taxon>
        <taxon>Herbidospora</taxon>
    </lineage>
</organism>
<accession>A0A7C9N261</accession>
<comment type="caution">
    <text evidence="2">The sequence shown here is derived from an EMBL/GenBank/DDBJ whole genome shotgun (WGS) entry which is preliminary data.</text>
</comment>
<keyword evidence="3" id="KW-1185">Reference proteome</keyword>
<name>A0A7C9N261_9ACTN</name>
<dbReference type="Proteomes" id="UP000479526">
    <property type="component" value="Unassembled WGS sequence"/>
</dbReference>
<dbReference type="Pfam" id="PF18029">
    <property type="entry name" value="Glyoxalase_6"/>
    <property type="match status" value="1"/>
</dbReference>
<dbReference type="SUPFAM" id="SSF54593">
    <property type="entry name" value="Glyoxalase/Bleomycin resistance protein/Dihydroxybiphenyl dioxygenase"/>
    <property type="match status" value="1"/>
</dbReference>
<dbReference type="Gene3D" id="3.10.180.10">
    <property type="entry name" value="2,3-Dihydroxybiphenyl 1,2-Dioxygenase, domain 1"/>
    <property type="match status" value="1"/>
</dbReference>
<reference evidence="2 3" key="1">
    <citation type="submission" date="2020-01" db="EMBL/GenBank/DDBJ databases">
        <title>Herbidospora sp. NEAU-GS84 nov., a novel actinomycete isolated from soil.</title>
        <authorList>
            <person name="Han L."/>
        </authorList>
    </citation>
    <scope>NUCLEOTIDE SEQUENCE [LARGE SCALE GENOMIC DNA]</scope>
    <source>
        <strain evidence="2 3">NEAU-GS84</strain>
    </source>
</reference>
<sequence>MDTIPLGTPAQLVVDCADPASLAVFWGRLLGTPPVHRDPSWSYVDGVLRIAFQRVPEPKTGKNRAHLDVEVADVAAAAATAVAWGARENGPLRTDAQGSFQVMRDPEGNEFCLVSNDQSALSSPYGDG</sequence>
<dbReference type="PROSITE" id="PS51819">
    <property type="entry name" value="VOC"/>
    <property type="match status" value="1"/>
</dbReference>
<dbReference type="InterPro" id="IPR029068">
    <property type="entry name" value="Glyas_Bleomycin-R_OHBP_Dase"/>
</dbReference>
<dbReference type="AlphaFoldDB" id="A0A7C9N261"/>
<proteinExistence type="predicted"/>
<evidence type="ECO:0000259" key="1">
    <source>
        <dbReference type="PROSITE" id="PS51819"/>
    </source>
</evidence>
<gene>
    <name evidence="2" type="ORF">GT755_10510</name>
</gene>
<dbReference type="InterPro" id="IPR037523">
    <property type="entry name" value="VOC_core"/>
</dbReference>
<protein>
    <submittedName>
        <fullName evidence="2">VOC family protein</fullName>
    </submittedName>
</protein>
<dbReference type="PANTHER" id="PTHR35908:SF1">
    <property type="entry name" value="CONSERVED PROTEIN"/>
    <property type="match status" value="1"/>
</dbReference>
<dbReference type="PANTHER" id="PTHR35908">
    <property type="entry name" value="HYPOTHETICAL FUSION PROTEIN"/>
    <property type="match status" value="1"/>
</dbReference>
<dbReference type="InterPro" id="IPR041581">
    <property type="entry name" value="Glyoxalase_6"/>
</dbReference>
<evidence type="ECO:0000313" key="3">
    <source>
        <dbReference type="Proteomes" id="UP000479526"/>
    </source>
</evidence>
<feature type="domain" description="VOC" evidence="1">
    <location>
        <begin position="8"/>
        <end position="116"/>
    </location>
</feature>